<protein>
    <recommendedName>
        <fullName evidence="1">Biotin-protein ligase N-terminal domain-containing protein</fullName>
    </recommendedName>
</protein>
<feature type="domain" description="Biotin-protein ligase N-terminal" evidence="1">
    <location>
        <begin position="45"/>
        <end position="84"/>
    </location>
</feature>
<dbReference type="KEGG" id="sfu:Sfum_4024"/>
<name>A0LQI8_SYNFM</name>
<dbReference type="InParanoid" id="A0LQI8"/>
<evidence type="ECO:0000313" key="2">
    <source>
        <dbReference type="EMBL" id="ABK19690.1"/>
    </source>
</evidence>
<dbReference type="SUPFAM" id="SSF52317">
    <property type="entry name" value="Class I glutamine amidotransferase-like"/>
    <property type="match status" value="1"/>
</dbReference>
<evidence type="ECO:0000313" key="3">
    <source>
        <dbReference type="Proteomes" id="UP000001784"/>
    </source>
</evidence>
<dbReference type="Pfam" id="PF09825">
    <property type="entry name" value="BPL_N"/>
    <property type="match status" value="1"/>
</dbReference>
<evidence type="ECO:0000259" key="1">
    <source>
        <dbReference type="Pfam" id="PF09825"/>
    </source>
</evidence>
<accession>A0LQI8</accession>
<dbReference type="HOGENOM" id="CLU_653344_0_0_7"/>
<dbReference type="AlphaFoldDB" id="A0LQI8"/>
<dbReference type="STRING" id="335543.Sfum_4024"/>
<dbReference type="InterPro" id="IPR029062">
    <property type="entry name" value="Class_I_gatase-like"/>
</dbReference>
<gene>
    <name evidence="2" type="ordered locus">Sfum_4024</name>
</gene>
<dbReference type="InterPro" id="IPR019197">
    <property type="entry name" value="Biotin-prot_ligase_N"/>
</dbReference>
<proteinExistence type="predicted"/>
<reference evidence="2 3" key="1">
    <citation type="submission" date="2006-10" db="EMBL/GenBank/DDBJ databases">
        <title>Complete sequence of Syntrophobacter fumaroxidans MPOB.</title>
        <authorList>
            <consortium name="US DOE Joint Genome Institute"/>
            <person name="Copeland A."/>
            <person name="Lucas S."/>
            <person name="Lapidus A."/>
            <person name="Barry K."/>
            <person name="Detter J.C."/>
            <person name="Glavina del Rio T."/>
            <person name="Hammon N."/>
            <person name="Israni S."/>
            <person name="Pitluck S."/>
            <person name="Goltsman E.G."/>
            <person name="Martinez M."/>
            <person name="Schmutz J."/>
            <person name="Larimer F."/>
            <person name="Land M."/>
            <person name="Hauser L."/>
            <person name="Kyrpides N."/>
            <person name="Kim E."/>
            <person name="Boone D.R."/>
            <person name="Brockman F."/>
            <person name="Culley D."/>
            <person name="Ferry J."/>
            <person name="Gunsalus R."/>
            <person name="McInerney M.J."/>
            <person name="Morrison M."/>
            <person name="Plugge C."/>
            <person name="Rohlin L."/>
            <person name="Scholten J."/>
            <person name="Sieber J."/>
            <person name="Stams A.J.M."/>
            <person name="Worm P."/>
            <person name="Henstra A.M."/>
            <person name="Richardson P."/>
        </authorList>
    </citation>
    <scope>NUCLEOTIDE SEQUENCE [LARGE SCALE GENOMIC DNA]</scope>
    <source>
        <strain evidence="3">DSM 10017 / MPOB</strain>
    </source>
</reference>
<dbReference type="eggNOG" id="COG4285">
    <property type="taxonomic scope" value="Bacteria"/>
</dbReference>
<dbReference type="EMBL" id="CP000478">
    <property type="protein sequence ID" value="ABK19690.1"/>
    <property type="molecule type" value="Genomic_DNA"/>
</dbReference>
<keyword evidence="3" id="KW-1185">Reference proteome</keyword>
<organism evidence="2 3">
    <name type="scientific">Syntrophobacter fumaroxidans (strain DSM 10017 / MPOB)</name>
    <dbReference type="NCBI Taxonomy" id="335543"/>
    <lineage>
        <taxon>Bacteria</taxon>
        <taxon>Pseudomonadati</taxon>
        <taxon>Thermodesulfobacteriota</taxon>
        <taxon>Syntrophobacteria</taxon>
        <taxon>Syntrophobacterales</taxon>
        <taxon>Syntrophobacteraceae</taxon>
        <taxon>Syntrophobacter</taxon>
    </lineage>
</organism>
<dbReference type="Proteomes" id="UP000001784">
    <property type="component" value="Chromosome"/>
</dbReference>
<sequence length="422" mass="46389">MALLWDQSMVWGLICVETLNRLGVSHHVLGASDVAAGALGGYHTLLVPGGWASHKVKALEGAGKERIGEFIAAGGGYLGFCGGAGLALSSPPALGLVPIERMPVRERLPSASGGVWIRSETAHPAWKGLPQTIPVSIWWPSQFKWQATAESLCLASYWKAGNDFCVADLTVTDMKNEAVSWPRWERSYGINLDPGRLLGHPAIVEVRRGRGRLVLSYPHLETPGDLWGNRLFHNLLVFLDLEASRDSGPKSPPEAPAARFSAPPGKGALRLLQSAKESAEALIEFGERHLFWRWRTDWLLNWRRGIRGLEYGSMAVALRSLFAEASRSPGIPDDPDPWEEPAGRLESQVRSFCTLARRLLLEEKRAAQNRVLTKLGTIDKTVDELRGHLFGRRMDHGGVCRDLFDGVDDLLLQALRLNGQPG</sequence>